<dbReference type="AlphaFoldDB" id="A0A1B9GD32"/>
<reference evidence="2" key="2">
    <citation type="submission" date="2014-01" db="EMBL/GenBank/DDBJ databases">
        <title>Evolution of pathogenesis and genome organization in the Tremellales.</title>
        <authorList>
            <person name="Cuomo C."/>
            <person name="Litvintseva A."/>
            <person name="Heitman J."/>
            <person name="Chen Y."/>
            <person name="Sun S."/>
            <person name="Springer D."/>
            <person name="Dromer F."/>
            <person name="Young S."/>
            <person name="Zeng Q."/>
            <person name="Chapman S."/>
            <person name="Gujja S."/>
            <person name="Saif S."/>
            <person name="Birren B."/>
        </authorList>
    </citation>
    <scope>NUCLEOTIDE SEQUENCE</scope>
    <source>
        <strain evidence="2">CBS 10118</strain>
    </source>
</reference>
<feature type="region of interest" description="Disordered" evidence="1">
    <location>
        <begin position="126"/>
        <end position="146"/>
    </location>
</feature>
<evidence type="ECO:0000313" key="2">
    <source>
        <dbReference type="EMBL" id="OCF28928.1"/>
    </source>
</evidence>
<sequence length="146" mass="15763">MGYSSTILGTTGGPMPVSGASKDQATLLPPNRLSPVWTSHWPKENAILRPSLSRIIFPKKSTPSGSAERKNSYERGRSQLTQSAALAQTSAHETLYCCPGPNQPLPPDYIAPPYSNTCHLKRALAPAERRRGLGLPSQRGIQKKTG</sequence>
<feature type="region of interest" description="Disordered" evidence="1">
    <location>
        <begin position="57"/>
        <end position="79"/>
    </location>
</feature>
<feature type="region of interest" description="Disordered" evidence="1">
    <location>
        <begin position="1"/>
        <end position="27"/>
    </location>
</feature>
<accession>A0A1B9GD32</accession>
<evidence type="ECO:0000256" key="1">
    <source>
        <dbReference type="SAM" id="MobiDB-lite"/>
    </source>
</evidence>
<protein>
    <submittedName>
        <fullName evidence="2">Uncharacterized protein</fullName>
    </submittedName>
</protein>
<organism evidence="2">
    <name type="scientific">Kwoniella bestiolae CBS 10118</name>
    <dbReference type="NCBI Taxonomy" id="1296100"/>
    <lineage>
        <taxon>Eukaryota</taxon>
        <taxon>Fungi</taxon>
        <taxon>Dikarya</taxon>
        <taxon>Basidiomycota</taxon>
        <taxon>Agaricomycotina</taxon>
        <taxon>Tremellomycetes</taxon>
        <taxon>Tremellales</taxon>
        <taxon>Cryptococcaceae</taxon>
        <taxon>Kwoniella</taxon>
    </lineage>
</organism>
<feature type="compositionally biased region" description="Basic and acidic residues" evidence="1">
    <location>
        <begin position="67"/>
        <end position="77"/>
    </location>
</feature>
<name>A0A1B9GD32_9TREE</name>
<reference evidence="2" key="1">
    <citation type="submission" date="2013-07" db="EMBL/GenBank/DDBJ databases">
        <title>The Genome Sequence of Cryptococcus bestiolae CBS10118.</title>
        <authorList>
            <consortium name="The Broad Institute Genome Sequencing Platform"/>
            <person name="Cuomo C."/>
            <person name="Litvintseva A."/>
            <person name="Chen Y."/>
            <person name="Heitman J."/>
            <person name="Sun S."/>
            <person name="Springer D."/>
            <person name="Dromer F."/>
            <person name="Young S.K."/>
            <person name="Zeng Q."/>
            <person name="Gargeya S."/>
            <person name="Fitzgerald M."/>
            <person name="Abouelleil A."/>
            <person name="Alvarado L."/>
            <person name="Berlin A.M."/>
            <person name="Chapman S.B."/>
            <person name="Dewar J."/>
            <person name="Goldberg J."/>
            <person name="Griggs A."/>
            <person name="Gujja S."/>
            <person name="Hansen M."/>
            <person name="Howarth C."/>
            <person name="Imamovic A."/>
            <person name="Larimer J."/>
            <person name="McCowan C."/>
            <person name="Murphy C."/>
            <person name="Pearson M."/>
            <person name="Priest M."/>
            <person name="Roberts A."/>
            <person name="Saif S."/>
            <person name="Shea T."/>
            <person name="Sykes S."/>
            <person name="Wortman J."/>
            <person name="Nusbaum C."/>
            <person name="Birren B."/>
        </authorList>
    </citation>
    <scope>NUCLEOTIDE SEQUENCE [LARGE SCALE GENOMIC DNA]</scope>
    <source>
        <strain evidence="2">CBS 10118</strain>
    </source>
</reference>
<proteinExistence type="predicted"/>
<dbReference type="VEuPathDB" id="FungiDB:I302_00418"/>
<gene>
    <name evidence="2" type="ORF">I302_00418</name>
</gene>
<dbReference type="EMBL" id="KI894018">
    <property type="protein sequence ID" value="OCF28928.1"/>
    <property type="molecule type" value="Genomic_DNA"/>
</dbReference>